<keyword evidence="2" id="KW-1185">Reference proteome</keyword>
<evidence type="ECO:0000313" key="1">
    <source>
        <dbReference type="EMBL" id="CAG8526333.1"/>
    </source>
</evidence>
<dbReference type="EMBL" id="CAJVPY010001546">
    <property type="protein sequence ID" value="CAG8526333.1"/>
    <property type="molecule type" value="Genomic_DNA"/>
</dbReference>
<dbReference type="Proteomes" id="UP000789405">
    <property type="component" value="Unassembled WGS sequence"/>
</dbReference>
<gene>
    <name evidence="1" type="ORF">DERYTH_LOCUS4124</name>
</gene>
<dbReference type="AlphaFoldDB" id="A0A9N9AE59"/>
<organism evidence="1 2">
    <name type="scientific">Dentiscutata erythropus</name>
    <dbReference type="NCBI Taxonomy" id="1348616"/>
    <lineage>
        <taxon>Eukaryota</taxon>
        <taxon>Fungi</taxon>
        <taxon>Fungi incertae sedis</taxon>
        <taxon>Mucoromycota</taxon>
        <taxon>Glomeromycotina</taxon>
        <taxon>Glomeromycetes</taxon>
        <taxon>Diversisporales</taxon>
        <taxon>Gigasporaceae</taxon>
        <taxon>Dentiscutata</taxon>
    </lineage>
</organism>
<protein>
    <submittedName>
        <fullName evidence="1">15688_t:CDS:1</fullName>
    </submittedName>
</protein>
<comment type="caution">
    <text evidence="1">The sequence shown here is derived from an EMBL/GenBank/DDBJ whole genome shotgun (WGS) entry which is preliminary data.</text>
</comment>
<feature type="non-terminal residue" evidence="1">
    <location>
        <position position="66"/>
    </location>
</feature>
<reference evidence="1" key="1">
    <citation type="submission" date="2021-06" db="EMBL/GenBank/DDBJ databases">
        <authorList>
            <person name="Kallberg Y."/>
            <person name="Tangrot J."/>
            <person name="Rosling A."/>
        </authorList>
    </citation>
    <scope>NUCLEOTIDE SEQUENCE</scope>
    <source>
        <strain evidence="1">MA453B</strain>
    </source>
</reference>
<evidence type="ECO:0000313" key="2">
    <source>
        <dbReference type="Proteomes" id="UP000789405"/>
    </source>
</evidence>
<name>A0A9N9AE59_9GLOM</name>
<proteinExistence type="predicted"/>
<sequence>QQTTTKISVHTKLALSNMSDNSLIDVLKDITTNTINNSDNFFENYESILQDALLIVQEQHATNNVK</sequence>
<accession>A0A9N9AE59</accession>